<name>A0A7V8NVB6_9BACT</name>
<evidence type="ECO:0000256" key="4">
    <source>
        <dbReference type="ARBA" id="ARBA00022989"/>
    </source>
</evidence>
<comment type="subcellular location">
    <subcellularLocation>
        <location evidence="1">Cell membrane</location>
        <topology evidence="1">Multi-pass membrane protein</topology>
    </subcellularLocation>
</comment>
<feature type="transmembrane region" description="Helical" evidence="7">
    <location>
        <begin position="802"/>
        <end position="823"/>
    </location>
</feature>
<dbReference type="Pfam" id="PF12704">
    <property type="entry name" value="MacB_PCD"/>
    <property type="match status" value="2"/>
</dbReference>
<dbReference type="PANTHER" id="PTHR30572:SF4">
    <property type="entry name" value="ABC TRANSPORTER PERMEASE YTRF"/>
    <property type="match status" value="1"/>
</dbReference>
<evidence type="ECO:0000259" key="8">
    <source>
        <dbReference type="Pfam" id="PF02687"/>
    </source>
</evidence>
<feature type="domain" description="ABC3 transporter permease C-terminal" evidence="8">
    <location>
        <begin position="718"/>
        <end position="831"/>
    </location>
</feature>
<feature type="domain" description="ABC3 transporter permease C-terminal" evidence="8">
    <location>
        <begin position="304"/>
        <end position="413"/>
    </location>
</feature>
<evidence type="ECO:0000256" key="1">
    <source>
        <dbReference type="ARBA" id="ARBA00004651"/>
    </source>
</evidence>
<sequence length="838" mass="90634">MLTSYALRYALRRLRQSPVFAVVSVVTLALGMGANTAIFTLVNAAMLENLPVASPEQLYRLGSANNCCVLGGFQDSWAIYSYALYEQFRDHTPEFSHMAAFQGGLAPLSVRRRGATEPAQPYRGEFVSGNYFAMFGVGAFAGRTITPNDDKANAPPVVVMSYRSWQQQFGLDPSVIGATFTVNTMPYTVAGIAPPGFFGDTLRPDPPDFWLPLATEPALSGQNSLLHRGFHWLYIIGRLKSGASRTAVQSELTVELQQWLGVQSGLTDHDRSEIAKQHIVLAPGGGGVANLQNDYKTGLRLITMLSGLVLLIACANIANLLLARGAAMHSETAIRVALGAPRHALIRQVLTESVLLAILGGLAGLFVAFVGTRTILLLAFRGAHYVPISPMPSLAVLGFAFLLSLITGIVFGIAPAWITSHCDPADALRGAGRSVRDRSSLPRKSLVVLQVALSAILLIGAGLLSVTLRNLETQRFGFEPKGRLIVRVEPALAGYKPEKLYGLYQQLEPRLSQIPGVISSSYSIYSPMRGDNWSFGISIEGHVPDERIGASFDRVGPHYFETIGTRLLRGRAIGAEDSPTSRQVAVINETFAHKFFPNEDSLGKHFGFGDASHTNDFEIVGIVEDAKYQDAREPAYATFFLPFLQMTKDPKLSFMIGSHYIQDIELHVVGKAENLETAVRHALADIDPNLTVLELRTLSEQLDRNFNQDRLIARLTELFGLLALILASVGLYGVTAYSVTRRTGEIGIRMALGADRAKVICMVLRGALVQLCLGLAVGIPAALAGGRLTANQLYGVKSHDPLVLVLATAVLATCALLAGFIPARRAASIDPMEALRTE</sequence>
<organism evidence="10 11">
    <name type="scientific">Candidatus Acidiferrum panamense</name>
    <dbReference type="NCBI Taxonomy" id="2741543"/>
    <lineage>
        <taxon>Bacteria</taxon>
        <taxon>Pseudomonadati</taxon>
        <taxon>Acidobacteriota</taxon>
        <taxon>Terriglobia</taxon>
        <taxon>Candidatus Acidiferrales</taxon>
        <taxon>Candidatus Acidiferrum</taxon>
    </lineage>
</organism>
<feature type="transmembrane region" description="Helical" evidence="7">
    <location>
        <begin position="392"/>
        <end position="414"/>
    </location>
</feature>
<dbReference type="Pfam" id="PF02687">
    <property type="entry name" value="FtsX"/>
    <property type="match status" value="2"/>
</dbReference>
<evidence type="ECO:0000313" key="11">
    <source>
        <dbReference type="Proteomes" id="UP000567293"/>
    </source>
</evidence>
<evidence type="ECO:0000256" key="7">
    <source>
        <dbReference type="SAM" id="Phobius"/>
    </source>
</evidence>
<keyword evidence="5 7" id="KW-0472">Membrane</keyword>
<evidence type="ECO:0000313" key="10">
    <source>
        <dbReference type="EMBL" id="MBA0088194.1"/>
    </source>
</evidence>
<dbReference type="InterPro" id="IPR050250">
    <property type="entry name" value="Macrolide_Exporter_MacB"/>
</dbReference>
<accession>A0A7V8NVB6</accession>
<dbReference type="AlphaFoldDB" id="A0A7V8NVB6"/>
<feature type="domain" description="MacB-like periplasmic core" evidence="9">
    <location>
        <begin position="452"/>
        <end position="646"/>
    </location>
</feature>
<keyword evidence="4 7" id="KW-1133">Transmembrane helix</keyword>
<keyword evidence="2" id="KW-1003">Cell membrane</keyword>
<dbReference type="EMBL" id="JACDQQ010002388">
    <property type="protein sequence ID" value="MBA0088194.1"/>
    <property type="molecule type" value="Genomic_DNA"/>
</dbReference>
<feature type="domain" description="MacB-like periplasmic core" evidence="9">
    <location>
        <begin position="23"/>
        <end position="253"/>
    </location>
</feature>
<feature type="transmembrane region" description="Helical" evidence="7">
    <location>
        <begin position="718"/>
        <end position="739"/>
    </location>
</feature>
<gene>
    <name evidence="10" type="ORF">HRJ53_24680</name>
</gene>
<feature type="transmembrane region" description="Helical" evidence="7">
    <location>
        <begin position="446"/>
        <end position="468"/>
    </location>
</feature>
<comment type="caution">
    <text evidence="10">The sequence shown here is derived from an EMBL/GenBank/DDBJ whole genome shotgun (WGS) entry which is preliminary data.</text>
</comment>
<feature type="transmembrane region" description="Helical" evidence="7">
    <location>
        <begin position="301"/>
        <end position="322"/>
    </location>
</feature>
<evidence type="ECO:0000256" key="5">
    <source>
        <dbReference type="ARBA" id="ARBA00023136"/>
    </source>
</evidence>
<keyword evidence="11" id="KW-1185">Reference proteome</keyword>
<evidence type="ECO:0000256" key="2">
    <source>
        <dbReference type="ARBA" id="ARBA00022475"/>
    </source>
</evidence>
<dbReference type="GO" id="GO:0022857">
    <property type="term" value="F:transmembrane transporter activity"/>
    <property type="evidence" value="ECO:0007669"/>
    <property type="project" value="TreeGrafter"/>
</dbReference>
<dbReference type="InterPro" id="IPR017800">
    <property type="entry name" value="ADOP"/>
</dbReference>
<dbReference type="NCBIfam" id="TIGR03434">
    <property type="entry name" value="ADOP"/>
    <property type="match status" value="1"/>
</dbReference>
<protein>
    <submittedName>
        <fullName evidence="10">ABC transporter permease</fullName>
    </submittedName>
</protein>
<proteinExistence type="inferred from homology"/>
<dbReference type="PANTHER" id="PTHR30572">
    <property type="entry name" value="MEMBRANE COMPONENT OF TRANSPORTER-RELATED"/>
    <property type="match status" value="1"/>
</dbReference>
<feature type="transmembrane region" description="Helical" evidence="7">
    <location>
        <begin position="759"/>
        <end position="782"/>
    </location>
</feature>
<keyword evidence="3 7" id="KW-0812">Transmembrane</keyword>
<comment type="similarity">
    <text evidence="6">Belongs to the ABC-4 integral membrane protein family.</text>
</comment>
<dbReference type="Proteomes" id="UP000567293">
    <property type="component" value="Unassembled WGS sequence"/>
</dbReference>
<dbReference type="GO" id="GO:0005886">
    <property type="term" value="C:plasma membrane"/>
    <property type="evidence" value="ECO:0007669"/>
    <property type="project" value="UniProtKB-SubCell"/>
</dbReference>
<evidence type="ECO:0000256" key="3">
    <source>
        <dbReference type="ARBA" id="ARBA00022692"/>
    </source>
</evidence>
<evidence type="ECO:0000259" key="9">
    <source>
        <dbReference type="Pfam" id="PF12704"/>
    </source>
</evidence>
<dbReference type="InterPro" id="IPR025857">
    <property type="entry name" value="MacB_PCD"/>
</dbReference>
<reference evidence="10" key="1">
    <citation type="submission" date="2020-06" db="EMBL/GenBank/DDBJ databases">
        <title>Legume-microbial interactions unlock mineral nutrients during tropical forest succession.</title>
        <authorList>
            <person name="Epihov D.Z."/>
        </authorList>
    </citation>
    <scope>NUCLEOTIDE SEQUENCE [LARGE SCALE GENOMIC DNA]</scope>
    <source>
        <strain evidence="10">Pan2503</strain>
    </source>
</reference>
<dbReference type="InterPro" id="IPR003838">
    <property type="entry name" value="ABC3_permease_C"/>
</dbReference>
<evidence type="ECO:0000256" key="6">
    <source>
        <dbReference type="ARBA" id="ARBA00038076"/>
    </source>
</evidence>
<feature type="transmembrane region" description="Helical" evidence="7">
    <location>
        <begin position="354"/>
        <end position="380"/>
    </location>
</feature>